<dbReference type="RefSeq" id="WP_087985191.1">
    <property type="nucleotide sequence ID" value="NZ_FMBI01000039.1"/>
</dbReference>
<accession>A0A1C4FWU1</accession>
<dbReference type="EMBL" id="FMBI01000039">
    <property type="protein sequence ID" value="SCC60469.1"/>
    <property type="molecule type" value="Genomic_DNA"/>
</dbReference>
<protein>
    <submittedName>
        <fullName evidence="1">Uncharacterized protein</fullName>
    </submittedName>
</protein>
<name>A0A1C4FWU1_BACTU</name>
<organism evidence="1 2">
    <name type="scientific">Bacillus thuringiensis</name>
    <dbReference type="NCBI Taxonomy" id="1428"/>
    <lineage>
        <taxon>Bacteria</taxon>
        <taxon>Bacillati</taxon>
        <taxon>Bacillota</taxon>
        <taxon>Bacilli</taxon>
        <taxon>Bacillales</taxon>
        <taxon>Bacillaceae</taxon>
        <taxon>Bacillus</taxon>
        <taxon>Bacillus cereus group</taxon>
    </lineage>
</organism>
<evidence type="ECO:0000313" key="1">
    <source>
        <dbReference type="EMBL" id="SCC60469.1"/>
    </source>
</evidence>
<dbReference type="Proteomes" id="UP000195991">
    <property type="component" value="Unassembled WGS sequence"/>
</dbReference>
<sequence length="96" mass="10725">MGLKLNKSLGSGITLDGAYMKITNINGNKETLDLSICFYVNYQACKEGKTPVEYANHKFKPSVAPVSDNFLKQGYLFLKTLPEFQSALDVFEPEQI</sequence>
<proteinExistence type="predicted"/>
<reference evidence="1 2" key="1">
    <citation type="submission" date="2016-08" db="EMBL/GenBank/DDBJ databases">
        <authorList>
            <person name="Seilhamer J.J."/>
        </authorList>
    </citation>
    <scope>NUCLEOTIDE SEQUENCE [LARGE SCALE GENOMIC DNA]</scope>
    <source>
        <strain evidence="1 2">IEBC_T61001</strain>
    </source>
</reference>
<dbReference type="AlphaFoldDB" id="A0A1C4FWU1"/>
<gene>
    <name evidence="1" type="ORF">BTT61001_04898</name>
</gene>
<evidence type="ECO:0000313" key="2">
    <source>
        <dbReference type="Proteomes" id="UP000195991"/>
    </source>
</evidence>